<dbReference type="KEGG" id="bbae:FRD01_22745"/>
<keyword evidence="1" id="KW-0812">Transmembrane</keyword>
<evidence type="ECO:0000313" key="3">
    <source>
        <dbReference type="Proteomes" id="UP000321595"/>
    </source>
</evidence>
<keyword evidence="1" id="KW-1133">Transmembrane helix</keyword>
<organism evidence="2 3">
    <name type="scientific">Microvenator marinus</name>
    <dbReference type="NCBI Taxonomy" id="2600177"/>
    <lineage>
        <taxon>Bacteria</taxon>
        <taxon>Deltaproteobacteria</taxon>
        <taxon>Bradymonadales</taxon>
        <taxon>Microvenatoraceae</taxon>
        <taxon>Microvenator</taxon>
    </lineage>
</organism>
<proteinExistence type="predicted"/>
<keyword evidence="3" id="KW-1185">Reference proteome</keyword>
<evidence type="ECO:0000313" key="2">
    <source>
        <dbReference type="EMBL" id="QED29999.1"/>
    </source>
</evidence>
<dbReference type="RefSeq" id="WP_146963295.1">
    <property type="nucleotide sequence ID" value="NZ_CP042467.1"/>
</dbReference>
<evidence type="ECO:0000256" key="1">
    <source>
        <dbReference type="SAM" id="Phobius"/>
    </source>
</evidence>
<dbReference type="EMBL" id="CP042467">
    <property type="protein sequence ID" value="QED29999.1"/>
    <property type="molecule type" value="Genomic_DNA"/>
</dbReference>
<sequence>MSSNDSEQSKKVGVQVFWPILLVVFLALLVFLVMSRPCEWFRLRIIVFSSDYGWTDTVSAPFGKECAVWSQENPMWAMEGDFDALGNRKNNDIIPLVTF</sequence>
<name>A0A5B8Y2W8_9DELT</name>
<gene>
    <name evidence="2" type="ORF">FRD01_22745</name>
</gene>
<protein>
    <submittedName>
        <fullName evidence="2">Uncharacterized protein</fullName>
    </submittedName>
</protein>
<reference evidence="2 3" key="1">
    <citation type="submission" date="2019-08" db="EMBL/GenBank/DDBJ databases">
        <authorList>
            <person name="Liang Q."/>
        </authorList>
    </citation>
    <scope>NUCLEOTIDE SEQUENCE [LARGE SCALE GENOMIC DNA]</scope>
    <source>
        <strain evidence="2 3">V1718</strain>
    </source>
</reference>
<dbReference type="AlphaFoldDB" id="A0A5B8Y2W8"/>
<keyword evidence="1" id="KW-0472">Membrane</keyword>
<dbReference type="Proteomes" id="UP000321595">
    <property type="component" value="Chromosome"/>
</dbReference>
<feature type="transmembrane region" description="Helical" evidence="1">
    <location>
        <begin position="12"/>
        <end position="34"/>
    </location>
</feature>
<accession>A0A5B8Y2W8</accession>